<evidence type="ECO:0000256" key="1">
    <source>
        <dbReference type="ARBA" id="ARBA00004232"/>
    </source>
</evidence>
<dbReference type="Proteomes" id="UP000078561">
    <property type="component" value="Unassembled WGS sequence"/>
</dbReference>
<keyword evidence="5 13" id="KW-0812">Transmembrane</keyword>
<feature type="transmembrane region" description="Helical" evidence="13">
    <location>
        <begin position="187"/>
        <end position="205"/>
    </location>
</feature>
<evidence type="ECO:0000256" key="13">
    <source>
        <dbReference type="SAM" id="Phobius"/>
    </source>
</evidence>
<keyword evidence="12" id="KW-0539">Nucleus</keyword>
<name>A0A163J1B6_ABSGL</name>
<keyword evidence="8 13" id="KW-1133">Transmembrane helix</keyword>
<keyword evidence="15" id="KW-1185">Reference proteome</keyword>
<organism evidence="14">
    <name type="scientific">Absidia glauca</name>
    <name type="common">Pin mould</name>
    <dbReference type="NCBI Taxonomy" id="4829"/>
    <lineage>
        <taxon>Eukaryota</taxon>
        <taxon>Fungi</taxon>
        <taxon>Fungi incertae sedis</taxon>
        <taxon>Mucoromycota</taxon>
        <taxon>Mucoromycotina</taxon>
        <taxon>Mucoromycetes</taxon>
        <taxon>Mucorales</taxon>
        <taxon>Cunninghamellaceae</taxon>
        <taxon>Absidia</taxon>
    </lineage>
</organism>
<comment type="subcellular location">
    <subcellularLocation>
        <location evidence="1">Nucleus membrane</location>
        <topology evidence="1">Multi-pass membrane protein</topology>
    </subcellularLocation>
    <subcellularLocation>
        <location evidence="2">Nucleus</location>
        <location evidence="2">Nuclear pore complex</location>
    </subcellularLocation>
</comment>
<feature type="transmembrane region" description="Helical" evidence="13">
    <location>
        <begin position="87"/>
        <end position="106"/>
    </location>
</feature>
<keyword evidence="7" id="KW-0653">Protein transport</keyword>
<dbReference type="GO" id="GO:0051028">
    <property type="term" value="P:mRNA transport"/>
    <property type="evidence" value="ECO:0007669"/>
    <property type="project" value="UniProtKB-KW"/>
</dbReference>
<dbReference type="GO" id="GO:0005816">
    <property type="term" value="C:spindle pole body"/>
    <property type="evidence" value="ECO:0007669"/>
    <property type="project" value="TreeGrafter"/>
</dbReference>
<dbReference type="InterPro" id="IPR019049">
    <property type="entry name" value="Nucleoporin_prot_Ndc1/Nup"/>
</dbReference>
<dbReference type="GO" id="GO:0030674">
    <property type="term" value="F:protein-macromolecule adaptor activity"/>
    <property type="evidence" value="ECO:0007669"/>
    <property type="project" value="TreeGrafter"/>
</dbReference>
<dbReference type="InParanoid" id="A0A163J1B6"/>
<comment type="similarity">
    <text evidence="3">Belongs to the NDC1 family.</text>
</comment>
<proteinExistence type="inferred from homology"/>
<dbReference type="PANTHER" id="PTHR13269">
    <property type="entry name" value="NUCLEOPORIN NDC1"/>
    <property type="match status" value="1"/>
</dbReference>
<dbReference type="OrthoDB" id="67850at2759"/>
<sequence>MVALMQARLKLTTFHRRFERSLRSDIRATFSRPETSLQLAIYTTLSIILVFSSFVMISQTTMPNRVSTRQQNIHGGSGVQQMNVERLYVFLYACMLGLAFSLYRNFIQRWVIQLQVVQQHPLYLVKASVRSHLKTPACWALGTFCVSYLVYILFSGFFYKLATHFVGIFISVLDTPIVGFRWWDVMLFYRMVTIGSSIVSAWIFVDVVMDAYFNRVEDCISPYSNALECLIDGLRLDKENGLRECAFVELARLTAKDPTKRKTIYTTTEGRDTPWSLIKTECFSSMDALTARINQEYNVNKKQEKPKSDAPPTTIKGVKQIKLLNANDTVFSQRRPHATGDALDDRTMHYMVTPPPHYLALSDLPDDELLKAPFQLKLALEDAMLAIKLTFKNNLDDIHVDEKYASSWARLGN</sequence>
<evidence type="ECO:0000313" key="15">
    <source>
        <dbReference type="Proteomes" id="UP000078561"/>
    </source>
</evidence>
<evidence type="ECO:0000256" key="9">
    <source>
        <dbReference type="ARBA" id="ARBA00023010"/>
    </source>
</evidence>
<dbReference type="STRING" id="4829.A0A163J1B6"/>
<accession>A0A163J1B6</accession>
<dbReference type="GO" id="GO:0015031">
    <property type="term" value="P:protein transport"/>
    <property type="evidence" value="ECO:0007669"/>
    <property type="project" value="UniProtKB-KW"/>
</dbReference>
<evidence type="ECO:0000256" key="11">
    <source>
        <dbReference type="ARBA" id="ARBA00023136"/>
    </source>
</evidence>
<evidence type="ECO:0000256" key="2">
    <source>
        <dbReference type="ARBA" id="ARBA00004567"/>
    </source>
</evidence>
<dbReference type="GO" id="GO:0070762">
    <property type="term" value="C:nuclear pore transmembrane ring"/>
    <property type="evidence" value="ECO:0007669"/>
    <property type="project" value="TreeGrafter"/>
</dbReference>
<reference evidence="14" key="1">
    <citation type="submission" date="2016-04" db="EMBL/GenBank/DDBJ databases">
        <authorList>
            <person name="Evans L.H."/>
            <person name="Alamgir A."/>
            <person name="Owens N."/>
            <person name="Weber N.D."/>
            <person name="Virtaneva K."/>
            <person name="Barbian K."/>
            <person name="Babar A."/>
            <person name="Rosenke K."/>
        </authorList>
    </citation>
    <scope>NUCLEOTIDE SEQUENCE [LARGE SCALE GENOMIC DNA]</scope>
    <source>
        <strain evidence="14">CBS 101.48</strain>
    </source>
</reference>
<evidence type="ECO:0000256" key="7">
    <source>
        <dbReference type="ARBA" id="ARBA00022927"/>
    </source>
</evidence>
<keyword evidence="4" id="KW-0813">Transport</keyword>
<evidence type="ECO:0000256" key="4">
    <source>
        <dbReference type="ARBA" id="ARBA00022448"/>
    </source>
</evidence>
<feature type="transmembrane region" description="Helical" evidence="13">
    <location>
        <begin position="136"/>
        <end position="155"/>
    </location>
</feature>
<evidence type="ECO:0000256" key="12">
    <source>
        <dbReference type="ARBA" id="ARBA00023242"/>
    </source>
</evidence>
<feature type="transmembrane region" description="Helical" evidence="13">
    <location>
        <begin position="39"/>
        <end position="57"/>
    </location>
</feature>
<dbReference type="PANTHER" id="PTHR13269:SF6">
    <property type="entry name" value="NUCLEOPORIN NDC1"/>
    <property type="match status" value="1"/>
</dbReference>
<keyword evidence="9" id="KW-0811">Translocation</keyword>
<dbReference type="GO" id="GO:0031965">
    <property type="term" value="C:nuclear membrane"/>
    <property type="evidence" value="ECO:0007669"/>
    <property type="project" value="UniProtKB-SubCell"/>
</dbReference>
<gene>
    <name evidence="14" type="primary">ABSGL_01978.1 scaffold 2596</name>
</gene>
<dbReference type="AlphaFoldDB" id="A0A163J1B6"/>
<evidence type="ECO:0000256" key="3">
    <source>
        <dbReference type="ARBA" id="ARBA00005760"/>
    </source>
</evidence>
<evidence type="ECO:0000256" key="10">
    <source>
        <dbReference type="ARBA" id="ARBA00023132"/>
    </source>
</evidence>
<evidence type="ECO:0000313" key="14">
    <source>
        <dbReference type="EMBL" id="SAL96562.1"/>
    </source>
</evidence>
<evidence type="ECO:0000256" key="8">
    <source>
        <dbReference type="ARBA" id="ARBA00022989"/>
    </source>
</evidence>
<protein>
    <recommendedName>
        <fullName evidence="16">Nucleoporin protein Ndc1-Nup</fullName>
    </recommendedName>
</protein>
<dbReference type="Pfam" id="PF09531">
    <property type="entry name" value="Ndc1_Nup"/>
    <property type="match status" value="1"/>
</dbReference>
<evidence type="ECO:0000256" key="5">
    <source>
        <dbReference type="ARBA" id="ARBA00022692"/>
    </source>
</evidence>
<evidence type="ECO:0000256" key="6">
    <source>
        <dbReference type="ARBA" id="ARBA00022816"/>
    </source>
</evidence>
<keyword evidence="11 13" id="KW-0472">Membrane</keyword>
<dbReference type="GO" id="GO:0006999">
    <property type="term" value="P:nuclear pore organization"/>
    <property type="evidence" value="ECO:0007669"/>
    <property type="project" value="TreeGrafter"/>
</dbReference>
<dbReference type="EMBL" id="LT551165">
    <property type="protein sequence ID" value="SAL96562.1"/>
    <property type="molecule type" value="Genomic_DNA"/>
</dbReference>
<keyword evidence="10" id="KW-0906">Nuclear pore complex</keyword>
<evidence type="ECO:0008006" key="16">
    <source>
        <dbReference type="Google" id="ProtNLM"/>
    </source>
</evidence>
<keyword evidence="6" id="KW-0509">mRNA transport</keyword>